<dbReference type="InterPro" id="IPR048020">
    <property type="entry name" value="Transpos_IS3"/>
</dbReference>
<comment type="similarity">
    <text evidence="1">Belongs to the transposase 8 family.</text>
</comment>
<dbReference type="Gene3D" id="1.10.10.10">
    <property type="entry name" value="Winged helix-like DNA-binding domain superfamily/Winged helix DNA-binding domain"/>
    <property type="match status" value="1"/>
</dbReference>
<evidence type="ECO:0000256" key="1">
    <source>
        <dbReference type="ARBA" id="ARBA00009964"/>
    </source>
</evidence>
<dbReference type="Pfam" id="PF13276">
    <property type="entry name" value="HTH_21"/>
    <property type="match status" value="1"/>
</dbReference>
<dbReference type="InterPro" id="IPR036397">
    <property type="entry name" value="RNaseH_sf"/>
</dbReference>
<dbReference type="InterPro" id="IPR012337">
    <property type="entry name" value="RNaseH-like_sf"/>
</dbReference>
<dbReference type="Pfam" id="PF13333">
    <property type="entry name" value="rve_2"/>
    <property type="match status" value="1"/>
</dbReference>
<reference evidence="5 6" key="1">
    <citation type="submission" date="2017-07" db="EMBL/GenBank/DDBJ databases">
        <title>Complete genome sequences and comparative analysis of the novel pathogen Francisella opportunistica.</title>
        <authorList>
            <person name="Dietrich E.A."/>
            <person name="Kingry L.C."/>
            <person name="Petersen J.M."/>
        </authorList>
    </citation>
    <scope>NUCLEOTIDE SEQUENCE [LARGE SCALE GENOMIC DNA]</scope>
    <source>
        <strain evidence="5 6">14-2155</strain>
    </source>
</reference>
<dbReference type="Pfam" id="PF00665">
    <property type="entry name" value="rve"/>
    <property type="match status" value="1"/>
</dbReference>
<name>A0A345JQN8_9GAMM</name>
<dbReference type="Proteomes" id="UP000253862">
    <property type="component" value="Chromosome"/>
</dbReference>
<accession>A0A345JQN8</accession>
<proteinExistence type="inferred from homology"/>
<dbReference type="GO" id="GO:0006313">
    <property type="term" value="P:DNA transposition"/>
    <property type="evidence" value="ECO:0007669"/>
    <property type="project" value="InterPro"/>
</dbReference>
<dbReference type="OrthoDB" id="8296177at2"/>
<dbReference type="GO" id="GO:0003677">
    <property type="term" value="F:DNA binding"/>
    <property type="evidence" value="ECO:0007669"/>
    <property type="project" value="InterPro"/>
</dbReference>
<gene>
    <name evidence="4" type="ORF">CGC43_03055</name>
    <name evidence="5" type="ORF">CGC43_03080</name>
</gene>
<protein>
    <submittedName>
        <fullName evidence="5">IS3 family transposase</fullName>
    </submittedName>
</protein>
<feature type="coiled-coil region" evidence="2">
    <location>
        <begin position="55"/>
        <end position="89"/>
    </location>
</feature>
<dbReference type="PROSITE" id="PS50994">
    <property type="entry name" value="INTEGRASE"/>
    <property type="match status" value="1"/>
</dbReference>
<dbReference type="EMBL" id="CP022375">
    <property type="protein sequence ID" value="AXH29629.1"/>
    <property type="molecule type" value="Genomic_DNA"/>
</dbReference>
<dbReference type="SUPFAM" id="SSF46689">
    <property type="entry name" value="Homeodomain-like"/>
    <property type="match status" value="1"/>
</dbReference>
<dbReference type="EMBL" id="CP022375">
    <property type="protein sequence ID" value="AXH29634.1"/>
    <property type="molecule type" value="Genomic_DNA"/>
</dbReference>
<evidence type="ECO:0000313" key="6">
    <source>
        <dbReference type="Proteomes" id="UP000253862"/>
    </source>
</evidence>
<dbReference type="PANTHER" id="PTHR46889">
    <property type="entry name" value="TRANSPOSASE INSF FOR INSERTION SEQUENCE IS3B-RELATED"/>
    <property type="match status" value="1"/>
</dbReference>
<evidence type="ECO:0000259" key="3">
    <source>
        <dbReference type="PROSITE" id="PS50994"/>
    </source>
</evidence>
<dbReference type="InterPro" id="IPR036388">
    <property type="entry name" value="WH-like_DNA-bd_sf"/>
</dbReference>
<dbReference type="InterPro" id="IPR009057">
    <property type="entry name" value="Homeodomain-like_sf"/>
</dbReference>
<dbReference type="RefSeq" id="WP_071628911.1">
    <property type="nucleotide sequence ID" value="NZ_CP022375.1"/>
</dbReference>
<dbReference type="SUPFAM" id="SSF53098">
    <property type="entry name" value="Ribonuclease H-like"/>
    <property type="match status" value="1"/>
</dbReference>
<dbReference type="Gene3D" id="3.30.420.10">
    <property type="entry name" value="Ribonuclease H-like superfamily/Ribonuclease H"/>
    <property type="match status" value="1"/>
</dbReference>
<keyword evidence="6" id="KW-1185">Reference proteome</keyword>
<keyword evidence="2" id="KW-0175">Coiled coil</keyword>
<dbReference type="Pfam" id="PF01527">
    <property type="entry name" value="HTH_Tnp_1"/>
    <property type="match status" value="1"/>
</dbReference>
<organism evidence="5 6">
    <name type="scientific">Francisella opportunistica</name>
    <dbReference type="NCBI Taxonomy" id="2016517"/>
    <lineage>
        <taxon>Bacteria</taxon>
        <taxon>Pseudomonadati</taxon>
        <taxon>Pseudomonadota</taxon>
        <taxon>Gammaproteobacteria</taxon>
        <taxon>Thiotrichales</taxon>
        <taxon>Francisellaceae</taxon>
        <taxon>Francisella</taxon>
    </lineage>
</organism>
<dbReference type="AlphaFoldDB" id="A0A345JQN8"/>
<dbReference type="GO" id="GO:0004803">
    <property type="term" value="F:transposase activity"/>
    <property type="evidence" value="ECO:0007669"/>
    <property type="project" value="InterPro"/>
</dbReference>
<dbReference type="InterPro" id="IPR050900">
    <property type="entry name" value="Transposase_IS3/IS150/IS904"/>
</dbReference>
<dbReference type="PANTHER" id="PTHR46889:SF7">
    <property type="entry name" value="TRANSPOSASE FOR INSERTION SEQUENCE ELEMENT IS904"/>
    <property type="match status" value="1"/>
</dbReference>
<feature type="domain" description="Integrase catalytic" evidence="3">
    <location>
        <begin position="227"/>
        <end position="387"/>
    </location>
</feature>
<dbReference type="GO" id="GO:0015074">
    <property type="term" value="P:DNA integration"/>
    <property type="evidence" value="ECO:0007669"/>
    <property type="project" value="InterPro"/>
</dbReference>
<dbReference type="InterPro" id="IPR002514">
    <property type="entry name" value="Transposase_8"/>
</dbReference>
<evidence type="ECO:0000256" key="2">
    <source>
        <dbReference type="SAM" id="Coils"/>
    </source>
</evidence>
<sequence>MSKKRVTYTADFKAKVIIELLEGDKTVNEIASKYDLLPKNVHNWKQQFLSNACMAFDKSSVVKEYKQEIDELKKEKDATSKKLGEVIVERDFLMGKLKSLVSSNDRVKSIDTKLDLSLNNQLKLLSVSKTLYYYTPIARFSSAANIKLLNTIDLIHTKHPYYGTRRLVKLLNRLGFLVGRKLIKSAMEFMGIKALYPNKKKTTTINKQHNKYPYLLNAFKNGLNQVVIDKANKVWSADITYIRLENGYAYLAAIIDWYSKKILAWKLSNTMDTLLTTSVLNEALLKYEKPDIFNSDQGVQYTAKEHIKILSDRNIQISMDAKGRSIDNIVIERFWRTLKYENVYPSSYRTMNEAKLGIKEYIEIYNNERMHSSIGYMTPDEAYSGILKVA</sequence>
<evidence type="ECO:0000313" key="4">
    <source>
        <dbReference type="EMBL" id="AXH29629.1"/>
    </source>
</evidence>
<dbReference type="InterPro" id="IPR001584">
    <property type="entry name" value="Integrase_cat-core"/>
</dbReference>
<evidence type="ECO:0000313" key="5">
    <source>
        <dbReference type="EMBL" id="AXH29634.1"/>
    </source>
</evidence>
<dbReference type="NCBIfam" id="NF033516">
    <property type="entry name" value="transpos_IS3"/>
    <property type="match status" value="1"/>
</dbReference>
<dbReference type="InterPro" id="IPR025948">
    <property type="entry name" value="HTH-like_dom"/>
</dbReference>